<feature type="domain" description="NAD-dependent epimerase/dehydratase" evidence="2">
    <location>
        <begin position="5"/>
        <end position="246"/>
    </location>
</feature>
<dbReference type="SUPFAM" id="SSF51735">
    <property type="entry name" value="NAD(P)-binding Rossmann-fold domains"/>
    <property type="match status" value="1"/>
</dbReference>
<dbReference type="Gene3D" id="3.40.50.720">
    <property type="entry name" value="NAD(P)-binding Rossmann-like Domain"/>
    <property type="match status" value="1"/>
</dbReference>
<dbReference type="InterPro" id="IPR036291">
    <property type="entry name" value="NAD(P)-bd_dom_sf"/>
</dbReference>
<dbReference type="Proteomes" id="UP001057580">
    <property type="component" value="Chromosome"/>
</dbReference>
<evidence type="ECO:0000259" key="2">
    <source>
        <dbReference type="Pfam" id="PF01370"/>
    </source>
</evidence>
<dbReference type="EMBL" id="CP104003">
    <property type="protein sequence ID" value="UWM53584.1"/>
    <property type="molecule type" value="Genomic_DNA"/>
</dbReference>
<dbReference type="GeneID" id="74943905"/>
<evidence type="ECO:0000313" key="3">
    <source>
        <dbReference type="EMBL" id="UWM53584.1"/>
    </source>
</evidence>
<sequence>MRSALLVGGTGFVGRHTAAEFLDHGYEVTVLSRGTVEFGVPEWDAVEHVVGDRTDADVLADVTRRADPDVVVDCALYHPVDARTVVDVFADVARYVYVSSGGVYAAHEIPKREAETPLHGCTPEQAVDDTMATYGPRKAECDRLVAAAVADGMAAVTVRPSMVYGPQTTDRDGGAGPDTVPATWGGDVPGLQTHHDYWVDRVRRYDRVVVPGDGTAIWHRAYVEDVAAAIRTAAEAGDPGEAYNAADRRVCTVEDVVELVADALDTSVEVVHASERELARVGLDPDEFVLYHHLGSRYPHVLDTCKLASLGWDSTPVEVAMERTVTEAVASGRDGSAFDPGREAEARLVELLTAE</sequence>
<gene>
    <name evidence="3" type="ORF">N0B31_15745</name>
</gene>
<comment type="similarity">
    <text evidence="1">Belongs to the NAD(P)-dependent epimerase/dehydratase family.</text>
</comment>
<dbReference type="KEGG" id="ssai:N0B31_15745"/>
<dbReference type="PANTHER" id="PTHR43000">
    <property type="entry name" value="DTDP-D-GLUCOSE 4,6-DEHYDRATASE-RELATED"/>
    <property type="match status" value="1"/>
</dbReference>
<protein>
    <submittedName>
        <fullName evidence="3">NAD-dependent epimerase/dehydratase family protein</fullName>
    </submittedName>
</protein>
<dbReference type="InterPro" id="IPR001509">
    <property type="entry name" value="Epimerase_deHydtase"/>
</dbReference>
<dbReference type="RefSeq" id="WP_260592578.1">
    <property type="nucleotide sequence ID" value="NZ_CP104003.1"/>
</dbReference>
<reference evidence="3" key="1">
    <citation type="submission" date="2022-09" db="EMBL/GenBank/DDBJ databases">
        <title>Diverse halophilic archaea isolated from saline environments.</title>
        <authorList>
            <person name="Cui H.-L."/>
        </authorList>
    </citation>
    <scope>NUCLEOTIDE SEQUENCE</scope>
    <source>
        <strain evidence="3">ZS-35-S2</strain>
    </source>
</reference>
<dbReference type="AlphaFoldDB" id="A0A9E7UA90"/>
<accession>A0A9E7UA90</accession>
<dbReference type="Pfam" id="PF01370">
    <property type="entry name" value="Epimerase"/>
    <property type="match status" value="1"/>
</dbReference>
<organism evidence="3 4">
    <name type="scientific">Salinirubellus salinus</name>
    <dbReference type="NCBI Taxonomy" id="1364945"/>
    <lineage>
        <taxon>Archaea</taxon>
        <taxon>Methanobacteriati</taxon>
        <taxon>Methanobacteriota</taxon>
        <taxon>Stenosarchaea group</taxon>
        <taxon>Halobacteria</taxon>
        <taxon>Halobacteriales</taxon>
        <taxon>Natronomonadaceae</taxon>
        <taxon>Salinirubellus</taxon>
    </lineage>
</organism>
<evidence type="ECO:0000256" key="1">
    <source>
        <dbReference type="ARBA" id="ARBA00007637"/>
    </source>
</evidence>
<evidence type="ECO:0000313" key="4">
    <source>
        <dbReference type="Proteomes" id="UP001057580"/>
    </source>
</evidence>
<keyword evidence="4" id="KW-1185">Reference proteome</keyword>
<name>A0A9E7UA90_9EURY</name>
<proteinExistence type="inferred from homology"/>